<organism evidence="4 5">
    <name type="scientific">Lottia gigantea</name>
    <name type="common">Giant owl limpet</name>
    <dbReference type="NCBI Taxonomy" id="225164"/>
    <lineage>
        <taxon>Eukaryota</taxon>
        <taxon>Metazoa</taxon>
        <taxon>Spiralia</taxon>
        <taxon>Lophotrochozoa</taxon>
        <taxon>Mollusca</taxon>
        <taxon>Gastropoda</taxon>
        <taxon>Patellogastropoda</taxon>
        <taxon>Lottioidea</taxon>
        <taxon>Lottiidae</taxon>
        <taxon>Lottia</taxon>
    </lineage>
</organism>
<name>V4BDG4_LOTGI</name>
<evidence type="ECO:0000313" key="4">
    <source>
        <dbReference type="EMBL" id="ESO86554.1"/>
    </source>
</evidence>
<dbReference type="SUPFAM" id="SSF47592">
    <property type="entry name" value="SWIB/MDM2 domain"/>
    <property type="match status" value="1"/>
</dbReference>
<protein>
    <submittedName>
        <fullName evidence="4">Uncharacterized protein</fullName>
    </submittedName>
</protein>
<dbReference type="RefSeq" id="XP_009062788.1">
    <property type="nucleotide sequence ID" value="XM_009064540.1"/>
</dbReference>
<proteinExistence type="predicted"/>
<accession>V4BDG4</accession>
<dbReference type="SMART" id="SM00151">
    <property type="entry name" value="SWIB"/>
    <property type="match status" value="1"/>
</dbReference>
<dbReference type="Proteomes" id="UP000030746">
    <property type="component" value="Unassembled WGS sequence"/>
</dbReference>
<dbReference type="Pfam" id="PF02201">
    <property type="entry name" value="SWIB"/>
    <property type="match status" value="1"/>
</dbReference>
<dbReference type="CDD" id="cd10567">
    <property type="entry name" value="SWIB-MDM2_like"/>
    <property type="match status" value="1"/>
</dbReference>
<feature type="compositionally biased region" description="Basic and acidic residues" evidence="1">
    <location>
        <begin position="40"/>
        <end position="56"/>
    </location>
</feature>
<evidence type="ECO:0000259" key="2">
    <source>
        <dbReference type="PROSITE" id="PS51925"/>
    </source>
</evidence>
<dbReference type="PROSITE" id="PS51998">
    <property type="entry name" value="DEK_C"/>
    <property type="match status" value="1"/>
</dbReference>
<keyword evidence="5" id="KW-1185">Reference proteome</keyword>
<feature type="domain" description="DEK-C" evidence="3">
    <location>
        <begin position="6"/>
        <end position="61"/>
    </location>
</feature>
<evidence type="ECO:0000259" key="3">
    <source>
        <dbReference type="PROSITE" id="PS51998"/>
    </source>
</evidence>
<dbReference type="Gene3D" id="1.10.245.10">
    <property type="entry name" value="SWIB/MDM2 domain"/>
    <property type="match status" value="1"/>
</dbReference>
<dbReference type="PANTHER" id="PTHR13844">
    <property type="entry name" value="SWI/SNF-RELATED MATRIX-ASSOCIATED ACTIN-DEPENDENT REGULATOR OF CHROMATIN SUBFAMILY D"/>
    <property type="match status" value="1"/>
</dbReference>
<dbReference type="AlphaFoldDB" id="V4BDG4"/>
<dbReference type="STRING" id="225164.V4BDG4"/>
<dbReference type="InterPro" id="IPR036885">
    <property type="entry name" value="SWIB_MDM2_dom_sf"/>
</dbReference>
<sequence length="234" mass="26595">MAQSKEVSTAELKSSIKDILKDADLDSLSAKKVRKMLESKFDADFTDRKQEIDKMVMDQISESQNTEEEDEEDGSAANGTTDSDSDDEVLDAEPVRKKKKVSKNGDDNDEELAKKLQDEELSRTRGGGRKSKAKAKSEKPKKEKKDRKGTSMYSKKCQLSPELAAIMGEDQLARSDVVKKMWAIARERNLQDPKNKQFMLCDDQLKKVFGRKRVRMFGMMKDLKPHILDVKDLV</sequence>
<dbReference type="OMA" id="KVWQYIR"/>
<feature type="compositionally biased region" description="Basic and acidic residues" evidence="1">
    <location>
        <begin position="135"/>
        <end position="149"/>
    </location>
</feature>
<evidence type="ECO:0000313" key="5">
    <source>
        <dbReference type="Proteomes" id="UP000030746"/>
    </source>
</evidence>
<dbReference type="SUPFAM" id="SSF109715">
    <property type="entry name" value="DEK C-terminal domain"/>
    <property type="match status" value="1"/>
</dbReference>
<dbReference type="Pfam" id="PF08766">
    <property type="entry name" value="DEK_C"/>
    <property type="match status" value="1"/>
</dbReference>
<dbReference type="GeneID" id="20249823"/>
<feature type="region of interest" description="Disordered" evidence="1">
    <location>
        <begin position="40"/>
        <end position="154"/>
    </location>
</feature>
<dbReference type="Gene3D" id="1.10.10.60">
    <property type="entry name" value="Homeodomain-like"/>
    <property type="match status" value="1"/>
</dbReference>
<dbReference type="InterPro" id="IPR014876">
    <property type="entry name" value="DEK_C"/>
</dbReference>
<dbReference type="KEGG" id="lgi:LOTGIDRAFT_235351"/>
<dbReference type="InterPro" id="IPR003121">
    <property type="entry name" value="SWIB_MDM2_domain"/>
</dbReference>
<gene>
    <name evidence="4" type="ORF">LOTGIDRAFT_235351</name>
</gene>
<feature type="compositionally biased region" description="Acidic residues" evidence="1">
    <location>
        <begin position="65"/>
        <end position="74"/>
    </location>
</feature>
<evidence type="ECO:0000256" key="1">
    <source>
        <dbReference type="SAM" id="MobiDB-lite"/>
    </source>
</evidence>
<dbReference type="InterPro" id="IPR019835">
    <property type="entry name" value="SWIB_domain"/>
</dbReference>
<feature type="compositionally biased region" description="Basic and acidic residues" evidence="1">
    <location>
        <begin position="103"/>
        <end position="123"/>
    </location>
</feature>
<feature type="domain" description="DM2" evidence="2">
    <location>
        <begin position="152"/>
        <end position="229"/>
    </location>
</feature>
<dbReference type="CTD" id="20249823"/>
<dbReference type="OrthoDB" id="10251073at2759"/>
<dbReference type="HOGENOM" id="CLU_046065_1_2_1"/>
<dbReference type="EMBL" id="KB203049">
    <property type="protein sequence ID" value="ESO86554.1"/>
    <property type="molecule type" value="Genomic_DNA"/>
</dbReference>
<dbReference type="PROSITE" id="PS51925">
    <property type="entry name" value="SWIB_MDM2"/>
    <property type="match status" value="1"/>
</dbReference>
<reference evidence="4 5" key="1">
    <citation type="journal article" date="2013" name="Nature">
        <title>Insights into bilaterian evolution from three spiralian genomes.</title>
        <authorList>
            <person name="Simakov O."/>
            <person name="Marletaz F."/>
            <person name="Cho S.J."/>
            <person name="Edsinger-Gonzales E."/>
            <person name="Havlak P."/>
            <person name="Hellsten U."/>
            <person name="Kuo D.H."/>
            <person name="Larsson T."/>
            <person name="Lv J."/>
            <person name="Arendt D."/>
            <person name="Savage R."/>
            <person name="Osoegawa K."/>
            <person name="de Jong P."/>
            <person name="Grimwood J."/>
            <person name="Chapman J.A."/>
            <person name="Shapiro H."/>
            <person name="Aerts A."/>
            <person name="Otillar R.P."/>
            <person name="Terry A.Y."/>
            <person name="Boore J.L."/>
            <person name="Grigoriev I.V."/>
            <person name="Lindberg D.R."/>
            <person name="Seaver E.C."/>
            <person name="Weisblat D.A."/>
            <person name="Putnam N.H."/>
            <person name="Rokhsar D.S."/>
        </authorList>
    </citation>
    <scope>NUCLEOTIDE SEQUENCE [LARGE SCALE GENOMIC DNA]</scope>
</reference>